<comment type="caution">
    <text evidence="2">The sequence shown here is derived from an EMBL/GenBank/DDBJ whole genome shotgun (WGS) entry which is preliminary data.</text>
</comment>
<keyword evidence="1" id="KW-0812">Transmembrane</keyword>
<dbReference type="Proteomes" id="UP000178419">
    <property type="component" value="Unassembled WGS sequence"/>
</dbReference>
<evidence type="ECO:0000313" key="2">
    <source>
        <dbReference type="EMBL" id="OGM20459.1"/>
    </source>
</evidence>
<dbReference type="EMBL" id="MGGE01000041">
    <property type="protein sequence ID" value="OGM20459.1"/>
    <property type="molecule type" value="Genomic_DNA"/>
</dbReference>
<dbReference type="AlphaFoldDB" id="A0A1F7Y0J3"/>
<protein>
    <submittedName>
        <fullName evidence="2">Uncharacterized protein</fullName>
    </submittedName>
</protein>
<accession>A0A1F7Y0J3</accession>
<feature type="transmembrane region" description="Helical" evidence="1">
    <location>
        <begin position="72"/>
        <end position="96"/>
    </location>
</feature>
<keyword evidence="1" id="KW-0472">Membrane</keyword>
<evidence type="ECO:0000313" key="3">
    <source>
        <dbReference type="Proteomes" id="UP000178419"/>
    </source>
</evidence>
<feature type="transmembrane region" description="Helical" evidence="1">
    <location>
        <begin position="42"/>
        <end position="60"/>
    </location>
</feature>
<keyword evidence="1" id="KW-1133">Transmembrane helix</keyword>
<proteinExistence type="predicted"/>
<evidence type="ECO:0000256" key="1">
    <source>
        <dbReference type="SAM" id="Phobius"/>
    </source>
</evidence>
<organism evidence="2 3">
    <name type="scientific">Candidatus Woesebacteria bacterium RIFCSPHIGHO2_01_FULL_38_9</name>
    <dbReference type="NCBI Taxonomy" id="1802492"/>
    <lineage>
        <taxon>Bacteria</taxon>
        <taxon>Candidatus Woeseibacteriota</taxon>
    </lineage>
</organism>
<gene>
    <name evidence="2" type="ORF">A2714_01365</name>
</gene>
<sequence>MLEKILELFKAFDANLTLIIKLFLKSYIPYENPPFFSSNITNFTKVIIYSLFLSVPIFAVKVFFPNKKIRKWLYLLLVASGLSLFGILLGFLQLLFY</sequence>
<name>A0A1F7Y0J3_9BACT</name>
<reference evidence="2 3" key="1">
    <citation type="journal article" date="2016" name="Nat. Commun.">
        <title>Thousands of microbial genomes shed light on interconnected biogeochemical processes in an aquifer system.</title>
        <authorList>
            <person name="Anantharaman K."/>
            <person name="Brown C.T."/>
            <person name="Hug L.A."/>
            <person name="Sharon I."/>
            <person name="Castelle C.J."/>
            <person name="Probst A.J."/>
            <person name="Thomas B.C."/>
            <person name="Singh A."/>
            <person name="Wilkins M.J."/>
            <person name="Karaoz U."/>
            <person name="Brodie E.L."/>
            <person name="Williams K.H."/>
            <person name="Hubbard S.S."/>
            <person name="Banfield J.F."/>
        </authorList>
    </citation>
    <scope>NUCLEOTIDE SEQUENCE [LARGE SCALE GENOMIC DNA]</scope>
</reference>